<keyword evidence="3 7" id="KW-0227">DNA damage</keyword>
<gene>
    <name evidence="7" type="primary">recO</name>
    <name evidence="9" type="ordered locus">Cyast_2391</name>
</gene>
<dbReference type="HAMAP" id="MF_00201">
    <property type="entry name" value="RecO"/>
    <property type="match status" value="1"/>
</dbReference>
<dbReference type="InterPro" id="IPR012340">
    <property type="entry name" value="NA-bd_OB-fold"/>
</dbReference>
<evidence type="ECO:0000256" key="6">
    <source>
        <dbReference type="ARBA" id="ARBA00033409"/>
    </source>
</evidence>
<protein>
    <recommendedName>
        <fullName evidence="2 7">DNA repair protein RecO</fullName>
    </recommendedName>
    <alternativeName>
        <fullName evidence="6 7">Recombination protein O</fullName>
    </alternativeName>
</protein>
<reference evidence="10" key="1">
    <citation type="journal article" date="2013" name="Proc. Natl. Acad. Sci. U.S.A.">
        <title>Improving the coverage of the cyanobacterial phylum using diversity-driven genome sequencing.</title>
        <authorList>
            <person name="Shih P.M."/>
            <person name="Wu D."/>
            <person name="Latifi A."/>
            <person name="Axen S.D."/>
            <person name="Fewer D.P."/>
            <person name="Talla E."/>
            <person name="Calteau A."/>
            <person name="Cai F."/>
            <person name="Tandeau de Marsac N."/>
            <person name="Rippka R."/>
            <person name="Herdman M."/>
            <person name="Sivonen K."/>
            <person name="Coursin T."/>
            <person name="Laurent T."/>
            <person name="Goodwin L."/>
            <person name="Nolan M."/>
            <person name="Davenport K.W."/>
            <person name="Han C.S."/>
            <person name="Rubin E.M."/>
            <person name="Eisen J.A."/>
            <person name="Woyke T."/>
            <person name="Gugger M."/>
            <person name="Kerfeld C.A."/>
        </authorList>
    </citation>
    <scope>NUCLEOTIDE SEQUENCE [LARGE SCALE GENOMIC DNA]</scope>
    <source>
        <strain evidence="10">ATCC 29140 / PCC 7202</strain>
    </source>
</reference>
<dbReference type="Pfam" id="PF02565">
    <property type="entry name" value="RecO_C"/>
    <property type="match status" value="1"/>
</dbReference>
<sequence length="273" mass="30905">MSQTYQTIGIILKQNPFKENDLLVTIFSPEYGLIKAIAPGARKYKSSLRGRIQPLVINEFLIIKGKSLDRLIQAETKQSYPKLSLNLGKLTISQYLAEIVLNLALEEQPQNELYDSLNHHLKTLENLDNNLSLYPYLCQGIFDLLTITGIAPEVNSCLITDNPLIPNFHQSHWQVGFSFSNGGLMQLSAIHHNQKIYINAKVNALELSFIQCLCHGLLDQILPTEKYSESIVNQAWINIEKILKNYLEFYLGHSLKSAAMIDFALNYQSPIPS</sequence>
<organism evidence="9 10">
    <name type="scientific">Cyanobacterium stanieri (strain ATCC 29140 / PCC 7202)</name>
    <dbReference type="NCBI Taxonomy" id="292563"/>
    <lineage>
        <taxon>Bacteria</taxon>
        <taxon>Bacillati</taxon>
        <taxon>Cyanobacteriota</taxon>
        <taxon>Cyanophyceae</taxon>
        <taxon>Oscillatoriophycideae</taxon>
        <taxon>Chroococcales</taxon>
        <taxon>Geminocystaceae</taxon>
        <taxon>Cyanobacterium</taxon>
    </lineage>
</organism>
<dbReference type="SUPFAM" id="SSF57863">
    <property type="entry name" value="ArfGap/RecO-like zinc finger"/>
    <property type="match status" value="1"/>
</dbReference>
<dbReference type="PANTHER" id="PTHR33991">
    <property type="entry name" value="DNA REPAIR PROTEIN RECO"/>
    <property type="match status" value="1"/>
</dbReference>
<dbReference type="GO" id="GO:0006310">
    <property type="term" value="P:DNA recombination"/>
    <property type="evidence" value="ECO:0007669"/>
    <property type="project" value="UniProtKB-UniRule"/>
</dbReference>
<dbReference type="STRING" id="292563.Cyast_2391"/>
<dbReference type="HOGENOM" id="CLU_066632_0_0_3"/>
<feature type="domain" description="DNA replication/recombination mediator RecO N-terminal" evidence="8">
    <location>
        <begin position="1"/>
        <end position="80"/>
    </location>
</feature>
<evidence type="ECO:0000256" key="2">
    <source>
        <dbReference type="ARBA" id="ARBA00021310"/>
    </source>
</evidence>
<evidence type="ECO:0000256" key="1">
    <source>
        <dbReference type="ARBA" id="ARBA00007452"/>
    </source>
</evidence>
<dbReference type="Proteomes" id="UP000010483">
    <property type="component" value="Chromosome"/>
</dbReference>
<dbReference type="GO" id="GO:0043590">
    <property type="term" value="C:bacterial nucleoid"/>
    <property type="evidence" value="ECO:0007669"/>
    <property type="project" value="TreeGrafter"/>
</dbReference>
<dbReference type="PANTHER" id="PTHR33991:SF1">
    <property type="entry name" value="DNA REPAIR PROTEIN RECO"/>
    <property type="match status" value="1"/>
</dbReference>
<keyword evidence="4 7" id="KW-0233">DNA recombination</keyword>
<evidence type="ECO:0000256" key="3">
    <source>
        <dbReference type="ARBA" id="ARBA00022763"/>
    </source>
</evidence>
<name>K9YPF0_CYASC</name>
<dbReference type="SUPFAM" id="SSF50249">
    <property type="entry name" value="Nucleic acid-binding proteins"/>
    <property type="match status" value="1"/>
</dbReference>
<evidence type="ECO:0000256" key="5">
    <source>
        <dbReference type="ARBA" id="ARBA00023204"/>
    </source>
</evidence>
<dbReference type="AlphaFoldDB" id="K9YPF0"/>
<proteinExistence type="inferred from homology"/>
<evidence type="ECO:0000313" key="9">
    <source>
        <dbReference type="EMBL" id="AFZ48337.1"/>
    </source>
</evidence>
<evidence type="ECO:0000313" key="10">
    <source>
        <dbReference type="Proteomes" id="UP000010483"/>
    </source>
</evidence>
<comment type="function">
    <text evidence="7">Involved in DNA repair and RecF pathway recombination.</text>
</comment>
<dbReference type="InterPro" id="IPR003717">
    <property type="entry name" value="RecO"/>
</dbReference>
<dbReference type="InterPro" id="IPR037278">
    <property type="entry name" value="ARFGAP/RecO"/>
</dbReference>
<dbReference type="PATRIC" id="fig|292563.3.peg.2498"/>
<evidence type="ECO:0000259" key="8">
    <source>
        <dbReference type="Pfam" id="PF11967"/>
    </source>
</evidence>
<comment type="similarity">
    <text evidence="1 7">Belongs to the RecO family.</text>
</comment>
<keyword evidence="10" id="KW-1185">Reference proteome</keyword>
<dbReference type="KEGG" id="csn:Cyast_2391"/>
<evidence type="ECO:0000256" key="7">
    <source>
        <dbReference type="HAMAP-Rule" id="MF_00201"/>
    </source>
</evidence>
<dbReference type="eggNOG" id="COG1381">
    <property type="taxonomic scope" value="Bacteria"/>
</dbReference>
<accession>K9YPF0</accession>
<dbReference type="Pfam" id="PF11967">
    <property type="entry name" value="RecO_N"/>
    <property type="match status" value="1"/>
</dbReference>
<dbReference type="GO" id="GO:0006302">
    <property type="term" value="P:double-strand break repair"/>
    <property type="evidence" value="ECO:0007669"/>
    <property type="project" value="TreeGrafter"/>
</dbReference>
<evidence type="ECO:0000256" key="4">
    <source>
        <dbReference type="ARBA" id="ARBA00023172"/>
    </source>
</evidence>
<keyword evidence="5 7" id="KW-0234">DNA repair</keyword>
<dbReference type="NCBIfam" id="TIGR00613">
    <property type="entry name" value="reco"/>
    <property type="match status" value="1"/>
</dbReference>
<dbReference type="Gene3D" id="2.40.50.140">
    <property type="entry name" value="Nucleic acid-binding proteins"/>
    <property type="match status" value="1"/>
</dbReference>
<dbReference type="InterPro" id="IPR022572">
    <property type="entry name" value="DNA_rep/recomb_RecO_N"/>
</dbReference>
<dbReference type="Gene3D" id="1.20.1440.120">
    <property type="entry name" value="Recombination protein O, C-terminal domain"/>
    <property type="match status" value="1"/>
</dbReference>
<dbReference type="EMBL" id="CP003940">
    <property type="protein sequence ID" value="AFZ48337.1"/>
    <property type="molecule type" value="Genomic_DNA"/>
</dbReference>
<dbReference type="InterPro" id="IPR042242">
    <property type="entry name" value="RecO_C"/>
</dbReference>